<keyword evidence="4 6" id="KW-1133">Transmembrane helix</keyword>
<dbReference type="RefSeq" id="WP_083564885.1">
    <property type="nucleotide sequence ID" value="NZ_FPJE01000011.1"/>
</dbReference>
<evidence type="ECO:0000256" key="1">
    <source>
        <dbReference type="ARBA" id="ARBA00004651"/>
    </source>
</evidence>
<proteinExistence type="predicted"/>
<evidence type="ECO:0000313" key="8">
    <source>
        <dbReference type="Proteomes" id="UP000182248"/>
    </source>
</evidence>
<dbReference type="OrthoDB" id="9784202at2"/>
<evidence type="ECO:0000256" key="3">
    <source>
        <dbReference type="ARBA" id="ARBA00022692"/>
    </source>
</evidence>
<feature type="transmembrane region" description="Helical" evidence="6">
    <location>
        <begin position="40"/>
        <end position="60"/>
    </location>
</feature>
<feature type="transmembrane region" description="Helical" evidence="6">
    <location>
        <begin position="72"/>
        <end position="92"/>
    </location>
</feature>
<protein>
    <submittedName>
        <fullName evidence="7">Threonine/homoserine/homoserine lactone efflux protein</fullName>
    </submittedName>
</protein>
<feature type="transmembrane region" description="Helical" evidence="6">
    <location>
        <begin position="145"/>
        <end position="169"/>
    </location>
</feature>
<dbReference type="Proteomes" id="UP000182248">
    <property type="component" value="Unassembled WGS sequence"/>
</dbReference>
<reference evidence="7 8" key="1">
    <citation type="submission" date="2016-11" db="EMBL/GenBank/DDBJ databases">
        <authorList>
            <person name="Jaros S."/>
            <person name="Januszkiewicz K."/>
            <person name="Wedrychowicz H."/>
        </authorList>
    </citation>
    <scope>NUCLEOTIDE SEQUENCE [LARGE SCALE GENOMIC DNA]</scope>
    <source>
        <strain evidence="7 8">CGMCC 1.12145</strain>
    </source>
</reference>
<gene>
    <name evidence="7" type="ORF">SAMN02927921_02263</name>
</gene>
<dbReference type="GO" id="GO:0005886">
    <property type="term" value="C:plasma membrane"/>
    <property type="evidence" value="ECO:0007669"/>
    <property type="project" value="UniProtKB-SubCell"/>
</dbReference>
<evidence type="ECO:0000256" key="6">
    <source>
        <dbReference type="SAM" id="Phobius"/>
    </source>
</evidence>
<dbReference type="PANTHER" id="PTHR30086:SF20">
    <property type="entry name" value="ARGININE EXPORTER PROTEIN ARGO-RELATED"/>
    <property type="match status" value="1"/>
</dbReference>
<feature type="transmembrane region" description="Helical" evidence="6">
    <location>
        <begin position="181"/>
        <end position="199"/>
    </location>
</feature>
<evidence type="ECO:0000313" key="7">
    <source>
        <dbReference type="EMBL" id="SFW54795.1"/>
    </source>
</evidence>
<feature type="transmembrane region" description="Helical" evidence="6">
    <location>
        <begin position="6"/>
        <end position="28"/>
    </location>
</feature>
<keyword evidence="8" id="KW-1185">Reference proteome</keyword>
<dbReference type="GO" id="GO:0015171">
    <property type="term" value="F:amino acid transmembrane transporter activity"/>
    <property type="evidence" value="ECO:0007669"/>
    <property type="project" value="TreeGrafter"/>
</dbReference>
<dbReference type="Pfam" id="PF01810">
    <property type="entry name" value="LysE"/>
    <property type="match status" value="1"/>
</dbReference>
<keyword evidence="2" id="KW-1003">Cell membrane</keyword>
<evidence type="ECO:0000256" key="5">
    <source>
        <dbReference type="ARBA" id="ARBA00023136"/>
    </source>
</evidence>
<sequence>MMNIDSFISWLGVMLPLMISPGPANILLAGAGMKQGLRRSIPLIAGINIVIAGYSLLIGFGLGEFIKHYPKWLLGIKIAGILYIFYLAYKFLKAKKTTDSEETVKVYGFYDGVILQLLNPKGMLSLFLMFSLFLDAQQNQGRQAITLTLMLLVLTVLCHILWVSTGNFITRFIRDKKSRKVLNYIFSASLVLVALWLLIDVVGEI</sequence>
<name>A0A1K1Q533_9FLAO</name>
<evidence type="ECO:0000256" key="4">
    <source>
        <dbReference type="ARBA" id="ARBA00022989"/>
    </source>
</evidence>
<dbReference type="AlphaFoldDB" id="A0A1K1Q533"/>
<evidence type="ECO:0000256" key="2">
    <source>
        <dbReference type="ARBA" id="ARBA00022475"/>
    </source>
</evidence>
<feature type="transmembrane region" description="Helical" evidence="6">
    <location>
        <begin position="113"/>
        <end position="133"/>
    </location>
</feature>
<dbReference type="InterPro" id="IPR001123">
    <property type="entry name" value="LeuE-type"/>
</dbReference>
<organism evidence="7 8">
    <name type="scientific">Sinomicrobium oceani</name>
    <dbReference type="NCBI Taxonomy" id="1150368"/>
    <lineage>
        <taxon>Bacteria</taxon>
        <taxon>Pseudomonadati</taxon>
        <taxon>Bacteroidota</taxon>
        <taxon>Flavobacteriia</taxon>
        <taxon>Flavobacteriales</taxon>
        <taxon>Flavobacteriaceae</taxon>
        <taxon>Sinomicrobium</taxon>
    </lineage>
</organism>
<dbReference type="PANTHER" id="PTHR30086">
    <property type="entry name" value="ARGININE EXPORTER PROTEIN ARGO"/>
    <property type="match status" value="1"/>
</dbReference>
<accession>A0A1K1Q533</accession>
<comment type="subcellular location">
    <subcellularLocation>
        <location evidence="1">Cell membrane</location>
        <topology evidence="1">Multi-pass membrane protein</topology>
    </subcellularLocation>
</comment>
<keyword evidence="5 6" id="KW-0472">Membrane</keyword>
<keyword evidence="3 6" id="KW-0812">Transmembrane</keyword>
<dbReference type="EMBL" id="FPJE01000011">
    <property type="protein sequence ID" value="SFW54795.1"/>
    <property type="molecule type" value="Genomic_DNA"/>
</dbReference>